<proteinExistence type="predicted"/>
<evidence type="ECO:0000256" key="1">
    <source>
        <dbReference type="ARBA" id="ARBA00004613"/>
    </source>
</evidence>
<evidence type="ECO:0000256" key="5">
    <source>
        <dbReference type="SAM" id="MobiDB-lite"/>
    </source>
</evidence>
<organism evidence="7 8">
    <name type="scientific">Geotrypetes seraphini</name>
    <name type="common">Gaboon caecilian</name>
    <name type="synonym">Caecilia seraphini</name>
    <dbReference type="NCBI Taxonomy" id="260995"/>
    <lineage>
        <taxon>Eukaryota</taxon>
        <taxon>Metazoa</taxon>
        <taxon>Chordata</taxon>
        <taxon>Craniata</taxon>
        <taxon>Vertebrata</taxon>
        <taxon>Euteleostomi</taxon>
        <taxon>Amphibia</taxon>
        <taxon>Gymnophiona</taxon>
        <taxon>Geotrypetes</taxon>
    </lineage>
</organism>
<dbReference type="KEGG" id="gsh:117352122"/>
<protein>
    <submittedName>
        <fullName evidence="8">Mucin-5AC-like isoform X1</fullName>
    </submittedName>
</protein>
<dbReference type="RefSeq" id="XP_033784154.1">
    <property type="nucleotide sequence ID" value="XM_033928263.1"/>
</dbReference>
<keyword evidence="4" id="KW-0325">Glycoprotein</keyword>
<feature type="domain" description="WxxW" evidence="6">
    <location>
        <begin position="52"/>
        <end position="138"/>
    </location>
</feature>
<dbReference type="InterPro" id="IPR025155">
    <property type="entry name" value="WxxW_domain"/>
</dbReference>
<dbReference type="OrthoDB" id="10056274at2759"/>
<evidence type="ECO:0000256" key="3">
    <source>
        <dbReference type="ARBA" id="ARBA00022729"/>
    </source>
</evidence>
<dbReference type="GeneID" id="117352122"/>
<evidence type="ECO:0000256" key="2">
    <source>
        <dbReference type="ARBA" id="ARBA00022525"/>
    </source>
</evidence>
<gene>
    <name evidence="8" type="primary">LOC117352122</name>
</gene>
<name>A0A6P8PJU0_GEOSA</name>
<keyword evidence="3" id="KW-0732">Signal</keyword>
<sequence length="1362" mass="146219">MPRPVLKQWGAQLMMERAVEKFTCLFILVICYPSNFTAEEAIQTCSDRVCNWSKWYNVYTPSKRPDDGDFETLDNIRAQGHKVCRSPRDVLCRSVKFPYVPTQHMYYHIKCSVSIGLTCYNKDQHSQWCLDYKIKVLCCSCDTVKPTSITSGPDLISPNTKSSVEQVPSQTFCNKTDCKWSQWYNVHTPSHRLDDGDFETFENIRSSGYDTCRFPSQVQCKLMRFSYIPLKETYDKVECSVKDGLKCYNRDLWPNRCLDYKIKFLCCSCDSSITSDILPVISVSDSTIVPVSTLQSTGITQTNQSPETSQSIGQFRQPFRASTSPAKTNFLLITSQNNQSMTPVPTAQMVQPSTIRIPIVVSRQSTTSTTNAVNNQSFTAPTVETTESSQSSTVPPTISKMSKSLRIPAFTAKINQSTAPVSIAETGEWPIFSNTVDENSQSLLDIESNPILIIPLNSMQTDELVTLTNFINQIMNSISFPSTTAEINQSKAPTSIASSQTSISTDKTSQLLSTSAITGETRQLSKALGSTNQVSHPSTFQATTKIKQSSTTFITRKQENTFLTEENIHEATNVFSSTQTIKLLTSENDHALTNSTATSKNSQRLTAPISSTETNNLHTNLQNSKTSPMTTDKSSQLPMIPSTNIQTNQLSTEPHTIIKTRYPFTTSTTISETNPSSTVLTTSASTNLFTDPTTSATNGQSSTVQTNDKTTQSLISMDIGIISPVLTATTSDIQTQTIASNISINLVSMTVQPIVLDENQSTVTPTTDAAIPSAANTKHIHIPRTSGIYAASMQTPPSTTNTVKKQSAAPMNYEIKQSNAPVSQPSIIPAVYATTTPLSTIRTSHVTTSPNTNAAISQSATPNMPVQISQSAASATNVNATATNVPLYTSRATTSVSQPSIIPAVNASTMLLPTILIGYITSVPTAFTTMYATASQSTTLVPIVPISQLISPASTLISSSDIPTLDATDSQSSTMPTAKAKSPTLYAITQSTSSNTDADINQSRTDPTMIIQISQSAAPATNVNATTSQPGVPLFSDTANQSMDMTSITARQSIPTIVASNQSTASVSIPNATINQSPTSTINTPSKQSETITSINAATTQSSDFKNADVATIQSNILVNNSSADQFLTTQMTIHTTFPKIPITNISTSQSRVPRANNITVQLYTTPTTTSIQSLTVNAVTTQSATVQIANNITTQSTIPVPVAGTSQSKAPIIIANTRELTTGQTMSGTSKSTAPATSGIMMTSQVVPRANATVQSPVTPTANVITRQSTATVLNSQPTAVIAIVDTSQSTTPTDIAITSQLSTVPIADVKNNQIVSIADIATSQPSTVQMTIDNVKSIALIPADNDIITGSSSAPEDNCN</sequence>
<accession>A0A6P8PJU0</accession>
<keyword evidence="7" id="KW-1185">Reference proteome</keyword>
<dbReference type="Proteomes" id="UP000515159">
    <property type="component" value="Chromosome 19"/>
</dbReference>
<dbReference type="GO" id="GO:0005576">
    <property type="term" value="C:extracellular region"/>
    <property type="evidence" value="ECO:0007669"/>
    <property type="project" value="UniProtKB-SubCell"/>
</dbReference>
<evidence type="ECO:0000256" key="4">
    <source>
        <dbReference type="ARBA" id="ARBA00023180"/>
    </source>
</evidence>
<evidence type="ECO:0000259" key="6">
    <source>
        <dbReference type="Pfam" id="PF13330"/>
    </source>
</evidence>
<dbReference type="InParanoid" id="A0A6P8PJU0"/>
<dbReference type="Pfam" id="PF13330">
    <property type="entry name" value="Mucin2_WxxW"/>
    <property type="match status" value="2"/>
</dbReference>
<feature type="domain" description="WxxW" evidence="6">
    <location>
        <begin position="180"/>
        <end position="266"/>
    </location>
</feature>
<comment type="subcellular location">
    <subcellularLocation>
        <location evidence="1">Secreted</location>
    </subcellularLocation>
</comment>
<evidence type="ECO:0000313" key="7">
    <source>
        <dbReference type="Proteomes" id="UP000515159"/>
    </source>
</evidence>
<evidence type="ECO:0000313" key="8">
    <source>
        <dbReference type="RefSeq" id="XP_033784154.1"/>
    </source>
</evidence>
<feature type="region of interest" description="Disordered" evidence="5">
    <location>
        <begin position="592"/>
        <end position="635"/>
    </location>
</feature>
<reference evidence="8" key="1">
    <citation type="submission" date="2025-08" db="UniProtKB">
        <authorList>
            <consortium name="RefSeq"/>
        </authorList>
    </citation>
    <scope>IDENTIFICATION</scope>
</reference>
<keyword evidence="2" id="KW-0964">Secreted</keyword>